<dbReference type="PROSITE" id="PS01175">
    <property type="entry name" value="RIBONUCLEASE_II"/>
    <property type="match status" value="1"/>
</dbReference>
<feature type="domain" description="RNB" evidence="2">
    <location>
        <begin position="336"/>
        <end position="680"/>
    </location>
</feature>
<keyword evidence="4" id="KW-1185">Reference proteome</keyword>
<feature type="compositionally biased region" description="Basic residues" evidence="1">
    <location>
        <begin position="62"/>
        <end position="71"/>
    </location>
</feature>
<dbReference type="InterPro" id="IPR050180">
    <property type="entry name" value="RNR_Ribonuclease"/>
</dbReference>
<dbReference type="SUPFAM" id="SSF50249">
    <property type="entry name" value="Nucleic acid-binding proteins"/>
    <property type="match status" value="2"/>
</dbReference>
<dbReference type="Gene3D" id="2.40.50.700">
    <property type="match status" value="1"/>
</dbReference>
<dbReference type="Proteomes" id="UP000324832">
    <property type="component" value="Unassembled WGS sequence"/>
</dbReference>
<reference evidence="3 4" key="1">
    <citation type="submission" date="2017-07" db="EMBL/GenBank/DDBJ databases">
        <authorList>
            <person name="Talla V."/>
            <person name="Backstrom N."/>
        </authorList>
    </citation>
    <scope>NUCLEOTIDE SEQUENCE [LARGE SCALE GENOMIC DNA]</scope>
</reference>
<dbReference type="PANTHER" id="PTHR23355:SF9">
    <property type="entry name" value="DIS3-LIKE EXONUCLEASE 2"/>
    <property type="match status" value="1"/>
</dbReference>
<dbReference type="InterPro" id="IPR041505">
    <property type="entry name" value="Dis3_CSD2"/>
</dbReference>
<accession>A0A5E4R3K2</accession>
<dbReference type="GO" id="GO:0000932">
    <property type="term" value="C:P-body"/>
    <property type="evidence" value="ECO:0007669"/>
    <property type="project" value="TreeGrafter"/>
</dbReference>
<evidence type="ECO:0000256" key="1">
    <source>
        <dbReference type="SAM" id="MobiDB-lite"/>
    </source>
</evidence>
<dbReference type="InterPro" id="IPR041093">
    <property type="entry name" value="Dis3l2-like_C"/>
</dbReference>
<evidence type="ECO:0000313" key="4">
    <source>
        <dbReference type="Proteomes" id="UP000324832"/>
    </source>
</evidence>
<dbReference type="InterPro" id="IPR012340">
    <property type="entry name" value="NA-bd_OB-fold"/>
</dbReference>
<gene>
    <name evidence="3" type="ORF">LSINAPIS_LOCUS14093</name>
</gene>
<dbReference type="GO" id="GO:0003723">
    <property type="term" value="F:RNA binding"/>
    <property type="evidence" value="ECO:0007669"/>
    <property type="project" value="InterPro"/>
</dbReference>
<feature type="region of interest" description="Disordered" evidence="1">
    <location>
        <begin position="62"/>
        <end position="116"/>
    </location>
</feature>
<evidence type="ECO:0000313" key="3">
    <source>
        <dbReference type="EMBL" id="VVD04314.1"/>
    </source>
</evidence>
<dbReference type="GO" id="GO:0006402">
    <property type="term" value="P:mRNA catabolic process"/>
    <property type="evidence" value="ECO:0007669"/>
    <property type="project" value="TreeGrafter"/>
</dbReference>
<dbReference type="Gene3D" id="2.40.50.690">
    <property type="match status" value="1"/>
</dbReference>
<proteinExistence type="predicted"/>
<dbReference type="AlphaFoldDB" id="A0A5E4R3K2"/>
<feature type="compositionally biased region" description="Polar residues" evidence="1">
    <location>
        <begin position="74"/>
        <end position="95"/>
    </location>
</feature>
<dbReference type="Pfam" id="PF17877">
    <property type="entry name" value="Dis3l2_C_term"/>
    <property type="match status" value="1"/>
</dbReference>
<dbReference type="InterPro" id="IPR001900">
    <property type="entry name" value="RNase_II/R"/>
</dbReference>
<dbReference type="SMART" id="SM00955">
    <property type="entry name" value="RNB"/>
    <property type="match status" value="1"/>
</dbReference>
<dbReference type="PANTHER" id="PTHR23355">
    <property type="entry name" value="RIBONUCLEASE"/>
    <property type="match status" value="1"/>
</dbReference>
<dbReference type="InterPro" id="IPR022966">
    <property type="entry name" value="RNase_II/R_CS"/>
</dbReference>
<dbReference type="Pfam" id="PF00773">
    <property type="entry name" value="RNB"/>
    <property type="match status" value="1"/>
</dbReference>
<organism evidence="3 4">
    <name type="scientific">Leptidea sinapis</name>
    <dbReference type="NCBI Taxonomy" id="189913"/>
    <lineage>
        <taxon>Eukaryota</taxon>
        <taxon>Metazoa</taxon>
        <taxon>Ecdysozoa</taxon>
        <taxon>Arthropoda</taxon>
        <taxon>Hexapoda</taxon>
        <taxon>Insecta</taxon>
        <taxon>Pterygota</taxon>
        <taxon>Neoptera</taxon>
        <taxon>Endopterygota</taxon>
        <taxon>Lepidoptera</taxon>
        <taxon>Glossata</taxon>
        <taxon>Ditrysia</taxon>
        <taxon>Papilionoidea</taxon>
        <taxon>Pieridae</taxon>
        <taxon>Dismorphiinae</taxon>
        <taxon>Leptidea</taxon>
    </lineage>
</organism>
<dbReference type="EMBL" id="FZQP02006855">
    <property type="protein sequence ID" value="VVD04314.1"/>
    <property type="molecule type" value="Genomic_DNA"/>
</dbReference>
<protein>
    <recommendedName>
        <fullName evidence="2">RNB domain-containing protein</fullName>
    </recommendedName>
</protein>
<dbReference type="GO" id="GO:0010587">
    <property type="term" value="P:miRNA catabolic process"/>
    <property type="evidence" value="ECO:0007669"/>
    <property type="project" value="TreeGrafter"/>
</dbReference>
<sequence>MSTKSISVVSDVNHTLMVNRPSTSSAEALCSNMESSSINEPETLLITNGDENIETGTLKQKNFRKKKKLKKLQIPNTVQSQTHPSQISTHMTNGYQHHKEKSNASPKQNKKKEQKKDEYKYSLYMLKEDVEVGLKNKTLIEGVLRINPKASNYAYVSSYDRSEQDICIDGRWNRNRALEGDIVIVSLVDSDSEESTDGDKRKRGKVVYIKEKIHTRTCIGTMKLMPDKSRQRALFIPRDYRIPRLNVASTFWPNNFYEDSKRYENTLFMAKICDWFDTRFAIGKILCNIGESGDMKSETRAILAQTELDITPFGPDVKHLYPNLDFVISDEELNLREDCRKLCLFSIDPFNCRDIDDAVSCRQLENGNYEVGVHISDVSYFLTENTILDEKVAEKATTIYMVENTYHMLPDELCMLCSLFPGVDKLAFSVFWEITPDARIVNTRFAKTVIQSCCQLAYDHAQAILENKADARLNFPEIFNEFQFDDIAETIKTLGSLAAILRKNRFNSGALSIDQPKVSFRLSPSDGLPESFSIYESKESHQLIEEFMLLANISVAQRIYDDHPKLAFLRCHPQPSVFMLKELAKSLKPMGIDLQIDTAGDLQKSLLAYIGPDADKGKALVLSMLCTKPLARAKYFCAGGDEGDFNHYALNVPLYTHFTSPIRRYADIMVHRASELSTELYLLKYIELHSPVVTEAAVIDVKENHIDVIITAMDLNRRIYFNNDFPGEFKCIKNDAGLKLSQMELTWHATDKSPEVKQCICVFSTLKVEMHKGDEMVKIETKLVRPDQSWSNQFT</sequence>
<name>A0A5E4R3K2_9NEOP</name>
<dbReference type="Pfam" id="PF17849">
    <property type="entry name" value="OB_Dis3"/>
    <property type="match status" value="1"/>
</dbReference>
<dbReference type="GO" id="GO:0000175">
    <property type="term" value="F:3'-5'-RNA exonuclease activity"/>
    <property type="evidence" value="ECO:0007669"/>
    <property type="project" value="TreeGrafter"/>
</dbReference>
<dbReference type="Gene3D" id="2.40.50.140">
    <property type="entry name" value="Nucleic acid-binding proteins"/>
    <property type="match status" value="1"/>
</dbReference>
<evidence type="ECO:0000259" key="2">
    <source>
        <dbReference type="SMART" id="SM00955"/>
    </source>
</evidence>